<dbReference type="Pfam" id="PF00561">
    <property type="entry name" value="Abhydrolase_1"/>
    <property type="match status" value="1"/>
</dbReference>
<accession>A0A857LV97</accession>
<dbReference type="InterPro" id="IPR000073">
    <property type="entry name" value="AB_hydrolase_1"/>
</dbReference>
<evidence type="ECO:0000256" key="1">
    <source>
        <dbReference type="ARBA" id="ARBA00022801"/>
    </source>
</evidence>
<reference evidence="2" key="1">
    <citation type="journal article" date="2021" name="Nat. Microbiol.">
        <title>Cocultivation of an ultrasmall environmental parasitic bacterium with lytic ability against bacteria associated with wastewater foams.</title>
        <authorList>
            <person name="Batinovic S."/>
            <person name="Rose J.J.A."/>
            <person name="Ratcliffe J."/>
            <person name="Seviour R.J."/>
            <person name="Petrovski S."/>
        </authorList>
    </citation>
    <scope>NUCLEOTIDE SEQUENCE</scope>
    <source>
        <strain evidence="2">CON44</strain>
    </source>
</reference>
<name>A0A857LV97_9ACTN</name>
<proteinExistence type="predicted"/>
<evidence type="ECO:0000313" key="2">
    <source>
        <dbReference type="EMBL" id="QHN40221.1"/>
    </source>
</evidence>
<dbReference type="InterPro" id="IPR000639">
    <property type="entry name" value="Epox_hydrolase-like"/>
</dbReference>
<keyword evidence="1 2" id="KW-0378">Hydrolase</keyword>
<gene>
    <name evidence="2" type="ORF">GII30_14650</name>
</gene>
<dbReference type="Gene3D" id="3.40.50.1820">
    <property type="entry name" value="alpha/beta hydrolase"/>
    <property type="match status" value="1"/>
</dbReference>
<protein>
    <submittedName>
        <fullName evidence="2">Alpha/beta fold hydrolase</fullName>
    </submittedName>
</protein>
<dbReference type="AlphaFoldDB" id="A0A857LV97"/>
<dbReference type="EMBL" id="CP045810">
    <property type="protein sequence ID" value="QHN40221.1"/>
    <property type="molecule type" value="Genomic_DNA"/>
</dbReference>
<dbReference type="SUPFAM" id="SSF53474">
    <property type="entry name" value="alpha/beta-Hydrolases"/>
    <property type="match status" value="1"/>
</dbReference>
<sequence>MMVDREVIEVGGAAGTLRVLCWSESGARDTGRPIALLLHGFPDAPDTWEPMARRLAADGWRVAAPYLRGYAPSDLASDGSYHVGALMDDALRVVDALGTTDRDVVIGHDWGAIIAGVLASLPDNPFRKAVLMSVPPIPVFYPIRGLGVRRSLLALLPAQLLRSWYIMFFQLPKLPERSARQVIPFLWRRWSVRRDVDLTPVYDAIGAPDRWTAAISYYRCAARDKTVPARYRAYQDRFGQPPQIPVLYLHGDRDGALGAGFADRARVVLPEGSSVHVVADAGHFLQFDKPEETIGKITGFVGDAR</sequence>
<dbReference type="InterPro" id="IPR029058">
    <property type="entry name" value="AB_hydrolase_fold"/>
</dbReference>
<organism evidence="2">
    <name type="scientific">Gordonia amarae</name>
    <dbReference type="NCBI Taxonomy" id="36821"/>
    <lineage>
        <taxon>Bacteria</taxon>
        <taxon>Bacillati</taxon>
        <taxon>Actinomycetota</taxon>
        <taxon>Actinomycetes</taxon>
        <taxon>Mycobacteriales</taxon>
        <taxon>Gordoniaceae</taxon>
        <taxon>Gordonia</taxon>
    </lineage>
</organism>
<dbReference type="GO" id="GO:0016787">
    <property type="term" value="F:hydrolase activity"/>
    <property type="evidence" value="ECO:0007669"/>
    <property type="project" value="UniProtKB-KW"/>
</dbReference>
<dbReference type="PANTHER" id="PTHR43329">
    <property type="entry name" value="EPOXIDE HYDROLASE"/>
    <property type="match status" value="1"/>
</dbReference>
<dbReference type="PRINTS" id="PR00412">
    <property type="entry name" value="EPOXHYDRLASE"/>
</dbReference>